<dbReference type="Pfam" id="PF00175">
    <property type="entry name" value="NAD_binding_1"/>
    <property type="match status" value="1"/>
</dbReference>
<dbReference type="SUPFAM" id="SSF52922">
    <property type="entry name" value="TK C-terminal domain-like"/>
    <property type="match status" value="1"/>
</dbReference>
<dbReference type="FunFam" id="3.40.50.80:FF:000011">
    <property type="entry name" value="Sulfite reductase flavoprotein component"/>
    <property type="match status" value="1"/>
</dbReference>
<reference evidence="15 16" key="1">
    <citation type="journal article" date="2007" name="Nat. Biotechnol.">
        <title>Genome sequence of the lignocellulose-bioconverting and xylose-fermenting yeast Pichia stipitis.</title>
        <authorList>
            <person name="Jeffries T.W."/>
            <person name="Grigoriev I.V."/>
            <person name="Grimwood J."/>
            <person name="Laplaza J.M."/>
            <person name="Aerts A."/>
            <person name="Salamov A."/>
            <person name="Schmutz J."/>
            <person name="Lindquist E."/>
            <person name="Dehal P."/>
            <person name="Shapiro H."/>
            <person name="Jin Y.S."/>
            <person name="Passoth V."/>
            <person name="Richardson P.M."/>
        </authorList>
    </citation>
    <scope>NUCLEOTIDE SEQUENCE [LARGE SCALE GENOMIC DNA]</scope>
    <source>
        <strain evidence="16">ATCC 58785 / CBS 6054 / NBRC 10063 / NRRL Y-11545</strain>
    </source>
</reference>
<dbReference type="EC" id="1.8.1.2" evidence="4"/>
<dbReference type="GO" id="GO:0004783">
    <property type="term" value="F:sulfite reductase (NADPH) activity"/>
    <property type="evidence" value="ECO:0007669"/>
    <property type="project" value="UniProtKB-EC"/>
</dbReference>
<dbReference type="GO" id="GO:0005829">
    <property type="term" value="C:cytosol"/>
    <property type="evidence" value="ECO:0007669"/>
    <property type="project" value="TreeGrafter"/>
</dbReference>
<dbReference type="InterPro" id="IPR001709">
    <property type="entry name" value="Flavoprot_Pyr_Nucl_cyt_Rdtase"/>
</dbReference>
<dbReference type="FunCoup" id="A3LTZ0">
    <property type="interactions" value="444"/>
</dbReference>
<keyword evidence="10" id="KW-0249">Electron transport</keyword>
<dbReference type="GO" id="GO:0000103">
    <property type="term" value="P:sulfate assimilation"/>
    <property type="evidence" value="ECO:0007669"/>
    <property type="project" value="EnsemblFungi"/>
</dbReference>
<dbReference type="AlphaFoldDB" id="A3LTZ0"/>
<dbReference type="SUPFAM" id="SSF53323">
    <property type="entry name" value="Pyruvate-ferredoxin oxidoreductase, PFOR, domain III"/>
    <property type="match status" value="1"/>
</dbReference>
<evidence type="ECO:0000256" key="5">
    <source>
        <dbReference type="ARBA" id="ARBA00022448"/>
    </source>
</evidence>
<name>A3LTZ0_PICST</name>
<evidence type="ECO:0000256" key="9">
    <source>
        <dbReference type="ARBA" id="ARBA00022857"/>
    </source>
</evidence>
<evidence type="ECO:0000259" key="14">
    <source>
        <dbReference type="PROSITE" id="PS51384"/>
    </source>
</evidence>
<dbReference type="Gene3D" id="3.40.920.10">
    <property type="entry name" value="Pyruvate-ferredoxin oxidoreductase, PFOR, domain III"/>
    <property type="match status" value="1"/>
</dbReference>
<dbReference type="Gene3D" id="3.40.50.920">
    <property type="match status" value="1"/>
</dbReference>
<evidence type="ECO:0000256" key="8">
    <source>
        <dbReference type="ARBA" id="ARBA00022827"/>
    </source>
</evidence>
<dbReference type="InterPro" id="IPR039261">
    <property type="entry name" value="FNR_nucleotide-bd"/>
</dbReference>
<accession>A3LTZ0</accession>
<dbReference type="RefSeq" id="XP_001384177.2">
    <property type="nucleotide sequence ID" value="XM_001384140.1"/>
</dbReference>
<keyword evidence="7" id="KW-0288">FMN</keyword>
<organism evidence="15 16">
    <name type="scientific">Scheffersomyces stipitis (strain ATCC 58785 / CBS 6054 / NBRC 10063 / NRRL Y-11545)</name>
    <name type="common">Yeast</name>
    <name type="synonym">Pichia stipitis</name>
    <dbReference type="NCBI Taxonomy" id="322104"/>
    <lineage>
        <taxon>Eukaryota</taxon>
        <taxon>Fungi</taxon>
        <taxon>Dikarya</taxon>
        <taxon>Ascomycota</taxon>
        <taxon>Saccharomycotina</taxon>
        <taxon>Pichiomycetes</taxon>
        <taxon>Debaryomycetaceae</taxon>
        <taxon>Scheffersomyces</taxon>
    </lineage>
</organism>
<dbReference type="GO" id="GO:0010181">
    <property type="term" value="F:FMN binding"/>
    <property type="evidence" value="ECO:0007669"/>
    <property type="project" value="TreeGrafter"/>
</dbReference>
<evidence type="ECO:0000256" key="7">
    <source>
        <dbReference type="ARBA" id="ARBA00022643"/>
    </source>
</evidence>
<keyword evidence="8" id="KW-0274">FAD</keyword>
<dbReference type="Gene3D" id="3.40.50.970">
    <property type="match status" value="1"/>
</dbReference>
<dbReference type="SUPFAM" id="SSF63380">
    <property type="entry name" value="Riboflavin synthase domain-like"/>
    <property type="match status" value="1"/>
</dbReference>
<evidence type="ECO:0000256" key="13">
    <source>
        <dbReference type="ARBA" id="ARBA00059320"/>
    </source>
</evidence>
<dbReference type="InterPro" id="IPR017927">
    <property type="entry name" value="FAD-bd_FR_type"/>
</dbReference>
<dbReference type="OMA" id="MIVAVNW"/>
<keyword evidence="11" id="KW-0560">Oxidoreductase</keyword>
<dbReference type="Gene3D" id="1.20.990.10">
    <property type="entry name" value="NADPH-cytochrome p450 Reductase, Chain A, domain 3"/>
    <property type="match status" value="1"/>
</dbReference>
<proteinExistence type="predicted"/>
<evidence type="ECO:0000256" key="3">
    <source>
        <dbReference type="ARBA" id="ARBA00004774"/>
    </source>
</evidence>
<dbReference type="Gene3D" id="2.40.30.10">
    <property type="entry name" value="Translation factors"/>
    <property type="match status" value="1"/>
</dbReference>
<dbReference type="OrthoDB" id="1856718at2759"/>
<comment type="pathway">
    <text evidence="3">Sulfur metabolism; hydrogen sulfide biosynthesis; hydrogen sulfide from sulfite (NADPH route): step 1/1.</text>
</comment>
<dbReference type="GeneID" id="4838616"/>
<comment type="cofactor">
    <cofactor evidence="1">
        <name>FMN</name>
        <dbReference type="ChEBI" id="CHEBI:58210"/>
    </cofactor>
</comment>
<keyword evidence="16" id="KW-1185">Reference proteome</keyword>
<evidence type="ECO:0000256" key="10">
    <source>
        <dbReference type="ARBA" id="ARBA00022982"/>
    </source>
</evidence>
<evidence type="ECO:0000256" key="1">
    <source>
        <dbReference type="ARBA" id="ARBA00001917"/>
    </source>
</evidence>
<evidence type="ECO:0000256" key="4">
    <source>
        <dbReference type="ARBA" id="ARBA00012604"/>
    </source>
</evidence>
<evidence type="ECO:0000256" key="12">
    <source>
        <dbReference type="ARBA" id="ARBA00052219"/>
    </source>
</evidence>
<dbReference type="PRINTS" id="PR00371">
    <property type="entry name" value="FPNCR"/>
</dbReference>
<dbReference type="FunFam" id="1.20.990.10:FF:000010">
    <property type="entry name" value="Sulfite reductase [NADPH] flavoprotein component"/>
    <property type="match status" value="1"/>
</dbReference>
<sequence length="1108" mass="121181">MAPHALAAESLNGSETASFVELDSASSAILNASPFGSTVDPNLVKGTAYTSPSIIINQAIYSIATKIFSYETVGAENLLDSHIQLWAQNFHRENSFGVVPFFHKLQVRSGASNAILGYFKKNGTSGQPVATLVGANALTYMRTSLAGKTAESLPLAFNVSAIDYDSASDSLVSNYITPLSVARSLGYATITPVNSQSGLELQHVTVLNHYLVSLMGVPSLNLFDGPEFSKTFSKFSHLLSVEDVGRLYQQLLTATTATPTSLDEAVDVAFDTLNRLTGSTYSQFEYSGARNATTVFVVYGSHESTQVGALIEAGVPGVGLIKVRVPLPFNQAKFVEAIPASTRKLVILSQTDGSATSSLKADATAALFLTGRYSALSLDEFSYPLKFDWTPITISKIISEFVPDFNPESVLAPSALQSFVGQITANTSPVGKYLIWGKDNGSFVGTGDKLALSLSLDDSKTVSIRNKYDNSRAGGVIQSSIATNFNNNIIATVDSADVVIIEDSSLLASYDVLATAAPGGTVLLGNFKTIKESVDIDIVEKLPIEFRKTLARNHNKLTIIDFSIVDELDELNSSTKGFSADFLVQLAFWRAALPELDGFIVNKLLQANGNSFELLAAVLDKFINIADEKAGLKEVAVLPEWAELEEETEAAEAGDEEAAEEEIPEALPFFVSETSIFPNPRTPQEAAEETKLVGYKHLASKLTFPEAYNTKEALRPDLPVKNFVVKVQENKRLTPQEYSRNIFHIEFDVTGTGLTYDIGEALGIHGRNNAEAVESFLQFYGVDGDQIVEISNKDDTSLVETRTARQALTDSVDFLGKPPKRFYESLAEYAETEDDKKKLTTLANAEGAEELKKRQEVDFDSYVDILEEFASARPPFADLVKIIAPLKRREYSIASSQRIHPNAVHLLIVVVDWVDPRGRIRYGHCSKYLSDLKIGDELVVSVKPSVMKLPPLSTQPIIMSGLGTGLAPFKAFVEEKIWQKEQGMEIGEIFLFLGSRHKKEEYLYGELWEAYKSAGVLTHIGAAFSRDQPQKIYIQDKIRESIEDLTDAVCLKEGSFYLCGPTWPVPDITACLEDIVKNGAKRAGQEIKDVAKVVEDMKEDGRYILEVY</sequence>
<dbReference type="CDD" id="cd06207">
    <property type="entry name" value="CyPoR_like"/>
    <property type="match status" value="1"/>
</dbReference>
<dbReference type="PANTHER" id="PTHR19384:SF109">
    <property type="entry name" value="SULFITE REDUCTASE [NADPH] FLAVOPROTEIN COMPONENT"/>
    <property type="match status" value="1"/>
</dbReference>
<keyword evidence="5" id="KW-0813">Transport</keyword>
<protein>
    <recommendedName>
        <fullName evidence="4">assimilatory sulfite reductase (NADPH)</fullName>
        <ecNumber evidence="4">1.8.1.2</ecNumber>
    </recommendedName>
</protein>
<dbReference type="Pfam" id="PF00667">
    <property type="entry name" value="FAD_binding_1"/>
    <property type="match status" value="1"/>
</dbReference>
<evidence type="ECO:0000256" key="6">
    <source>
        <dbReference type="ARBA" id="ARBA00022630"/>
    </source>
</evidence>
<keyword evidence="9" id="KW-0521">NADP</keyword>
<dbReference type="InterPro" id="IPR017938">
    <property type="entry name" value="Riboflavin_synthase-like_b-brl"/>
</dbReference>
<keyword evidence="6" id="KW-0285">Flavoprotein</keyword>
<comment type="function">
    <text evidence="13">This enzyme catalyzes the 6-electron reduction of sulfite to sulfide. This is one of several activities required for the biosynthesis of L-cysteine from sulfate.</text>
</comment>
<dbReference type="HOGENOM" id="CLU_003662_1_0_1"/>
<gene>
    <name evidence="15" type="ORF">PICST_83457</name>
</gene>
<dbReference type="InterPro" id="IPR002869">
    <property type="entry name" value="Pyrv_flavodox_OxRed_cen"/>
</dbReference>
<dbReference type="Gene3D" id="3.40.50.80">
    <property type="entry name" value="Nucleotide-binding domain of ferredoxin-NADP reductase (FNR) module"/>
    <property type="match status" value="1"/>
</dbReference>
<evidence type="ECO:0000313" key="15">
    <source>
        <dbReference type="EMBL" id="ABN66148.2"/>
    </source>
</evidence>
<evidence type="ECO:0000313" key="16">
    <source>
        <dbReference type="Proteomes" id="UP000002258"/>
    </source>
</evidence>
<dbReference type="InParanoid" id="A3LTZ0"/>
<dbReference type="InterPro" id="IPR003097">
    <property type="entry name" value="CysJ-like_FAD-binding"/>
</dbReference>
<dbReference type="PANTHER" id="PTHR19384">
    <property type="entry name" value="NITRIC OXIDE SYNTHASE-RELATED"/>
    <property type="match status" value="1"/>
</dbReference>
<dbReference type="Proteomes" id="UP000002258">
    <property type="component" value="Chromosome 4"/>
</dbReference>
<dbReference type="KEGG" id="pic:PICST_83457"/>
<dbReference type="PROSITE" id="PS51384">
    <property type="entry name" value="FAD_FR"/>
    <property type="match status" value="1"/>
</dbReference>
<feature type="domain" description="FAD-binding FR-type" evidence="14">
    <location>
        <begin position="720"/>
        <end position="951"/>
    </location>
</feature>
<dbReference type="GO" id="GO:0050660">
    <property type="term" value="F:flavin adenine dinucleotide binding"/>
    <property type="evidence" value="ECO:0007669"/>
    <property type="project" value="TreeGrafter"/>
</dbReference>
<evidence type="ECO:0000256" key="11">
    <source>
        <dbReference type="ARBA" id="ARBA00023002"/>
    </source>
</evidence>
<evidence type="ECO:0000256" key="2">
    <source>
        <dbReference type="ARBA" id="ARBA00001974"/>
    </source>
</evidence>
<dbReference type="InterPro" id="IPR023173">
    <property type="entry name" value="NADPH_Cyt_P450_Rdtase_alpha"/>
</dbReference>
<dbReference type="GO" id="GO:0009337">
    <property type="term" value="C:sulfite reductase complex (NADPH)"/>
    <property type="evidence" value="ECO:0007669"/>
    <property type="project" value="EnsemblFungi"/>
</dbReference>
<dbReference type="SUPFAM" id="SSF52343">
    <property type="entry name" value="Ferredoxin reductase-like, C-terminal NADP-linked domain"/>
    <property type="match status" value="1"/>
</dbReference>
<dbReference type="InterPro" id="IPR001433">
    <property type="entry name" value="OxRdtase_FAD/NAD-bd"/>
</dbReference>
<dbReference type="InterPro" id="IPR009014">
    <property type="entry name" value="Transketo_C/PFOR_II"/>
</dbReference>
<dbReference type="EMBL" id="CP000498">
    <property type="protein sequence ID" value="ABN66148.2"/>
    <property type="molecule type" value="Genomic_DNA"/>
</dbReference>
<dbReference type="STRING" id="322104.A3LTZ0"/>
<comment type="catalytic activity">
    <reaction evidence="12">
        <text>hydrogen sulfide + 3 NADP(+) + 3 H2O = sulfite + 3 NADPH + 4 H(+)</text>
        <dbReference type="Rhea" id="RHEA:13801"/>
        <dbReference type="ChEBI" id="CHEBI:15377"/>
        <dbReference type="ChEBI" id="CHEBI:15378"/>
        <dbReference type="ChEBI" id="CHEBI:17359"/>
        <dbReference type="ChEBI" id="CHEBI:29919"/>
        <dbReference type="ChEBI" id="CHEBI:57783"/>
        <dbReference type="ChEBI" id="CHEBI:58349"/>
        <dbReference type="EC" id="1.8.1.2"/>
    </reaction>
</comment>
<comment type="cofactor">
    <cofactor evidence="2">
        <name>FAD</name>
        <dbReference type="ChEBI" id="CHEBI:57692"/>
    </cofactor>
</comment>
<dbReference type="eggNOG" id="KOG1158">
    <property type="taxonomic scope" value="Eukaryota"/>
</dbReference>